<name>A0ABX2YAS7_9CELL</name>
<sequence>MARIPGQFVPLDVNYPRDRAIRRAGPDAELLFIRALAFAKGSGTDGFIGDFDLDAVAVGLRAVPKSVAALVRVGLWETVEDGWQIRSFGKWNMLSGEITEAKAARKTGGISGNHERWHVKKGRFSEDCPLCVEDRTTDRSIDRSSDSPTDPSRIAEIDKRQETETGEGERSSHLGLVRDESPSSSIVASVTREMATGR</sequence>
<evidence type="ECO:0000313" key="3">
    <source>
        <dbReference type="Proteomes" id="UP000093412"/>
    </source>
</evidence>
<feature type="compositionally biased region" description="Basic and acidic residues" evidence="1">
    <location>
        <begin position="153"/>
        <end position="181"/>
    </location>
</feature>
<feature type="region of interest" description="Disordered" evidence="1">
    <location>
        <begin position="137"/>
        <end position="198"/>
    </location>
</feature>
<dbReference type="RefSeq" id="WP_068625824.1">
    <property type="nucleotide sequence ID" value="NZ_MAQA01000024.1"/>
</dbReference>
<dbReference type="Proteomes" id="UP000093412">
    <property type="component" value="Unassembled WGS sequence"/>
</dbReference>
<evidence type="ECO:0000313" key="2">
    <source>
        <dbReference type="EMBL" id="OCI31065.1"/>
    </source>
</evidence>
<evidence type="ECO:0000256" key="1">
    <source>
        <dbReference type="SAM" id="MobiDB-lite"/>
    </source>
</evidence>
<dbReference type="EMBL" id="MAQA01000024">
    <property type="protein sequence ID" value="OCI31065.1"/>
    <property type="molecule type" value="Genomic_DNA"/>
</dbReference>
<comment type="caution">
    <text evidence="2">The sequence shown here is derived from an EMBL/GenBank/DDBJ whole genome shotgun (WGS) entry which is preliminary data.</text>
</comment>
<proteinExistence type="predicted"/>
<protein>
    <submittedName>
        <fullName evidence="2">Uncharacterized protein</fullName>
    </submittedName>
</protein>
<reference evidence="2 3" key="1">
    <citation type="submission" date="2016-06" db="EMBL/GenBank/DDBJ databases">
        <title>Genome sequence of Oerskovia enterophila DSM 43852.</title>
        <authorList>
            <person name="Poehlein A."/>
            <person name="Jag V."/>
            <person name="Bengelsdorf F.R."/>
            <person name="Daniel R."/>
            <person name="Duerre P."/>
        </authorList>
    </citation>
    <scope>NUCLEOTIDE SEQUENCE [LARGE SCALE GENOMIC DNA]</scope>
    <source>
        <strain evidence="2 3">DSM 43852</strain>
    </source>
</reference>
<keyword evidence="3" id="KW-1185">Reference proteome</keyword>
<accession>A0ABX2YAS7</accession>
<organism evidence="2 3">
    <name type="scientific">Oerskovia enterophila</name>
    <dbReference type="NCBI Taxonomy" id="43678"/>
    <lineage>
        <taxon>Bacteria</taxon>
        <taxon>Bacillati</taxon>
        <taxon>Actinomycetota</taxon>
        <taxon>Actinomycetes</taxon>
        <taxon>Micrococcales</taxon>
        <taxon>Cellulomonadaceae</taxon>
        <taxon>Oerskovia</taxon>
    </lineage>
</organism>
<gene>
    <name evidence="2" type="ORF">OERS_22760</name>
</gene>